<dbReference type="EMBL" id="QFQI01000003">
    <property type="protein sequence ID" value="PZQ61145.1"/>
    <property type="molecule type" value="Genomic_DNA"/>
</dbReference>
<feature type="region of interest" description="Disordered" evidence="1">
    <location>
        <begin position="1"/>
        <end position="64"/>
    </location>
</feature>
<sequence length="184" mass="18887">MADQQDRDTLQPTTDADVTPPPAGAAFTPAEPLKDAGVDFSPESAESTGAEQSSGGTATIADAKQALRDNVAKGREQAADKARTYAEEGKAKASDALAQLSHLLTDAAGQVDEKLGAQYGQYARSAAERVQGFSSAIDEKSVDDLIADARELVRKSPAAAVGIAAGLGFVVARVLGSGIDQRDA</sequence>
<feature type="compositionally biased region" description="Polar residues" evidence="1">
    <location>
        <begin position="44"/>
        <end position="57"/>
    </location>
</feature>
<evidence type="ECO:0000313" key="3">
    <source>
        <dbReference type="Proteomes" id="UP000249229"/>
    </source>
</evidence>
<name>A0A2W5PE66_9SPHN</name>
<accession>A0A2W5PE66</accession>
<evidence type="ECO:0008006" key="4">
    <source>
        <dbReference type="Google" id="ProtNLM"/>
    </source>
</evidence>
<dbReference type="AlphaFoldDB" id="A0A2W5PE66"/>
<dbReference type="Proteomes" id="UP000249229">
    <property type="component" value="Unassembled WGS sequence"/>
</dbReference>
<dbReference type="Gene3D" id="1.20.120.20">
    <property type="entry name" value="Apolipoprotein"/>
    <property type="match status" value="1"/>
</dbReference>
<protein>
    <recommendedName>
        <fullName evidence="4">DUF883 domain-containing protein</fullName>
    </recommendedName>
</protein>
<reference evidence="2 3" key="1">
    <citation type="submission" date="2017-08" db="EMBL/GenBank/DDBJ databases">
        <title>Infants hospitalized years apart are colonized by the same room-sourced microbial strains.</title>
        <authorList>
            <person name="Brooks B."/>
            <person name="Olm M.R."/>
            <person name="Firek B.A."/>
            <person name="Baker R."/>
            <person name="Thomas B.C."/>
            <person name="Morowitz M.J."/>
            <person name="Banfield J.F."/>
        </authorList>
    </citation>
    <scope>NUCLEOTIDE SEQUENCE [LARGE SCALE GENOMIC DNA]</scope>
    <source>
        <strain evidence="2">S2_005_001_R1_22</strain>
    </source>
</reference>
<organism evidence="2 3">
    <name type="scientific">Sphingomonas taxi</name>
    <dbReference type="NCBI Taxonomy" id="1549858"/>
    <lineage>
        <taxon>Bacteria</taxon>
        <taxon>Pseudomonadati</taxon>
        <taxon>Pseudomonadota</taxon>
        <taxon>Alphaproteobacteria</taxon>
        <taxon>Sphingomonadales</taxon>
        <taxon>Sphingomonadaceae</taxon>
        <taxon>Sphingomonas</taxon>
    </lineage>
</organism>
<gene>
    <name evidence="2" type="ORF">DI544_06110</name>
</gene>
<evidence type="ECO:0000313" key="2">
    <source>
        <dbReference type="EMBL" id="PZQ61145.1"/>
    </source>
</evidence>
<comment type="caution">
    <text evidence="2">The sequence shown here is derived from an EMBL/GenBank/DDBJ whole genome shotgun (WGS) entry which is preliminary data.</text>
</comment>
<feature type="compositionally biased region" description="Low complexity" evidence="1">
    <location>
        <begin position="12"/>
        <end position="31"/>
    </location>
</feature>
<proteinExistence type="predicted"/>
<evidence type="ECO:0000256" key="1">
    <source>
        <dbReference type="SAM" id="MobiDB-lite"/>
    </source>
</evidence>